<dbReference type="InterPro" id="IPR003029">
    <property type="entry name" value="S1_domain"/>
</dbReference>
<organism evidence="2 3">
    <name type="scientific">Candidatus Enterovibrio altilux</name>
    <dbReference type="NCBI Taxonomy" id="1927128"/>
    <lineage>
        <taxon>Bacteria</taxon>
        <taxon>Pseudomonadati</taxon>
        <taxon>Pseudomonadota</taxon>
        <taxon>Gammaproteobacteria</taxon>
        <taxon>Vibrionales</taxon>
        <taxon>Vibrionaceae</taxon>
        <taxon>Enterovibrio</taxon>
    </lineage>
</organism>
<dbReference type="RefSeq" id="WP_096619040.1">
    <property type="nucleotide sequence ID" value="NZ_CP020660.1"/>
</dbReference>
<accession>A0A291B8J1</accession>
<dbReference type="PROSITE" id="PS50126">
    <property type="entry name" value="S1"/>
    <property type="match status" value="1"/>
</dbReference>
<sequence length="63" mass="7133">MITFGACVDIGVYQDGLVHIFDLSDEFILDLREVVKVDEAIKTQSGEHNLIRKYITLSIGFVF</sequence>
<protein>
    <recommendedName>
        <fullName evidence="1">S1 motif domain-containing protein</fullName>
    </recommendedName>
</protein>
<gene>
    <name evidence="2" type="ORF">BTN50_0817</name>
</gene>
<dbReference type="Gene3D" id="2.40.50.140">
    <property type="entry name" value="Nucleic acid-binding proteins"/>
    <property type="match status" value="1"/>
</dbReference>
<evidence type="ECO:0000313" key="3">
    <source>
        <dbReference type="Proteomes" id="UP000218160"/>
    </source>
</evidence>
<dbReference type="OrthoDB" id="9804714at2"/>
<dbReference type="InterPro" id="IPR012340">
    <property type="entry name" value="NA-bd_OB-fold"/>
</dbReference>
<keyword evidence="3" id="KW-1185">Reference proteome</keyword>
<dbReference type="Proteomes" id="UP000218160">
    <property type="component" value="Chromosome 1"/>
</dbReference>
<proteinExistence type="predicted"/>
<feature type="domain" description="S1 motif" evidence="1">
    <location>
        <begin position="1"/>
        <end position="60"/>
    </location>
</feature>
<dbReference type="EMBL" id="CP020660">
    <property type="protein sequence ID" value="ATF09326.1"/>
    <property type="molecule type" value="Genomic_DNA"/>
</dbReference>
<name>A0A291B8J1_9GAMM</name>
<evidence type="ECO:0000313" key="2">
    <source>
        <dbReference type="EMBL" id="ATF09326.1"/>
    </source>
</evidence>
<dbReference type="SUPFAM" id="SSF50249">
    <property type="entry name" value="Nucleic acid-binding proteins"/>
    <property type="match status" value="1"/>
</dbReference>
<dbReference type="KEGG" id="elux:BTN50_0817"/>
<dbReference type="GO" id="GO:0003676">
    <property type="term" value="F:nucleic acid binding"/>
    <property type="evidence" value="ECO:0007669"/>
    <property type="project" value="InterPro"/>
</dbReference>
<dbReference type="AlphaFoldDB" id="A0A291B8J1"/>
<evidence type="ECO:0000259" key="1">
    <source>
        <dbReference type="PROSITE" id="PS50126"/>
    </source>
</evidence>
<reference evidence="3" key="1">
    <citation type="submission" date="2017-04" db="EMBL/GenBank/DDBJ databases">
        <title>Genome evolution of the luminous symbionts of deep sea anglerfish.</title>
        <authorList>
            <person name="Hendry T.A."/>
        </authorList>
    </citation>
    <scope>NUCLEOTIDE SEQUENCE [LARGE SCALE GENOMIC DNA]</scope>
</reference>